<name>A0ACB9CVC5_CICIN</name>
<sequence length="78" mass="9098">MEFYREPYNDHICACLNTPTFGIVPDSWLYERSIDSNLIMEVDSPRGILPEKLLCKILKFKLLCKRLKLWSVSSFALS</sequence>
<keyword evidence="2" id="KW-1185">Reference proteome</keyword>
<comment type="caution">
    <text evidence="1">The sequence shown here is derived from an EMBL/GenBank/DDBJ whole genome shotgun (WGS) entry which is preliminary data.</text>
</comment>
<dbReference type="Proteomes" id="UP001055811">
    <property type="component" value="Linkage Group LG05"/>
</dbReference>
<protein>
    <submittedName>
        <fullName evidence="1">Uncharacterized protein</fullName>
    </submittedName>
</protein>
<gene>
    <name evidence="1" type="ORF">L2E82_28218</name>
</gene>
<reference evidence="2" key="1">
    <citation type="journal article" date="2022" name="Mol. Ecol. Resour.">
        <title>The genomes of chicory, endive, great burdock and yacon provide insights into Asteraceae palaeo-polyploidization history and plant inulin production.</title>
        <authorList>
            <person name="Fan W."/>
            <person name="Wang S."/>
            <person name="Wang H."/>
            <person name="Wang A."/>
            <person name="Jiang F."/>
            <person name="Liu H."/>
            <person name="Zhao H."/>
            <person name="Xu D."/>
            <person name="Zhang Y."/>
        </authorList>
    </citation>
    <scope>NUCLEOTIDE SEQUENCE [LARGE SCALE GENOMIC DNA]</scope>
    <source>
        <strain evidence="2">cv. Punajuju</strain>
    </source>
</reference>
<reference evidence="1 2" key="2">
    <citation type="journal article" date="2022" name="Mol. Ecol. Resour.">
        <title>The genomes of chicory, endive, great burdock and yacon provide insights into Asteraceae paleo-polyploidization history and plant inulin production.</title>
        <authorList>
            <person name="Fan W."/>
            <person name="Wang S."/>
            <person name="Wang H."/>
            <person name="Wang A."/>
            <person name="Jiang F."/>
            <person name="Liu H."/>
            <person name="Zhao H."/>
            <person name="Xu D."/>
            <person name="Zhang Y."/>
        </authorList>
    </citation>
    <scope>NUCLEOTIDE SEQUENCE [LARGE SCALE GENOMIC DNA]</scope>
    <source>
        <strain evidence="2">cv. Punajuju</strain>
        <tissue evidence="1">Leaves</tissue>
    </source>
</reference>
<evidence type="ECO:0000313" key="1">
    <source>
        <dbReference type="EMBL" id="KAI3738196.1"/>
    </source>
</evidence>
<dbReference type="EMBL" id="CM042013">
    <property type="protein sequence ID" value="KAI3738196.1"/>
    <property type="molecule type" value="Genomic_DNA"/>
</dbReference>
<evidence type="ECO:0000313" key="2">
    <source>
        <dbReference type="Proteomes" id="UP001055811"/>
    </source>
</evidence>
<organism evidence="1 2">
    <name type="scientific">Cichorium intybus</name>
    <name type="common">Chicory</name>
    <dbReference type="NCBI Taxonomy" id="13427"/>
    <lineage>
        <taxon>Eukaryota</taxon>
        <taxon>Viridiplantae</taxon>
        <taxon>Streptophyta</taxon>
        <taxon>Embryophyta</taxon>
        <taxon>Tracheophyta</taxon>
        <taxon>Spermatophyta</taxon>
        <taxon>Magnoliopsida</taxon>
        <taxon>eudicotyledons</taxon>
        <taxon>Gunneridae</taxon>
        <taxon>Pentapetalae</taxon>
        <taxon>asterids</taxon>
        <taxon>campanulids</taxon>
        <taxon>Asterales</taxon>
        <taxon>Asteraceae</taxon>
        <taxon>Cichorioideae</taxon>
        <taxon>Cichorieae</taxon>
        <taxon>Cichoriinae</taxon>
        <taxon>Cichorium</taxon>
    </lineage>
</organism>
<proteinExistence type="predicted"/>
<accession>A0ACB9CVC5</accession>